<proteinExistence type="predicted"/>
<dbReference type="RefSeq" id="WP_012242139.1">
    <property type="nucleotide sequence ID" value="NZ_JACAOE010000001.1"/>
</dbReference>
<comment type="caution">
    <text evidence="1">The sequence shown here is derived from an EMBL/GenBank/DDBJ whole genome shotgun (WGS) entry which is preliminary data.</text>
</comment>
<dbReference type="EMBL" id="VKID01000001">
    <property type="protein sequence ID" value="TRY00363.1"/>
    <property type="molecule type" value="Genomic_DNA"/>
</dbReference>
<organism evidence="1 2">
    <name type="scientific">Acholeplasma laidlawii</name>
    <dbReference type="NCBI Taxonomy" id="2148"/>
    <lineage>
        <taxon>Bacteria</taxon>
        <taxon>Bacillati</taxon>
        <taxon>Mycoplasmatota</taxon>
        <taxon>Mollicutes</taxon>
        <taxon>Acholeplasmatales</taxon>
        <taxon>Acholeplasmataceae</taxon>
        <taxon>Acholeplasma</taxon>
    </lineage>
</organism>
<evidence type="ECO:0000313" key="2">
    <source>
        <dbReference type="Proteomes" id="UP000315938"/>
    </source>
</evidence>
<dbReference type="PROSITE" id="PS51257">
    <property type="entry name" value="PROKAR_LIPOPROTEIN"/>
    <property type="match status" value="1"/>
</dbReference>
<reference evidence="1 2" key="1">
    <citation type="submission" date="2019-07" db="EMBL/GenBank/DDBJ databases">
        <title>Genome sequence of Acholeplasma laidlawii strain with increased resistance to erythromycin.</title>
        <authorList>
            <person name="Medvedeva E.S."/>
            <person name="Baranova N.B."/>
            <person name="Siniagina M.N."/>
            <person name="Mouzykantov A."/>
            <person name="Chernova O.A."/>
            <person name="Chernov V.M."/>
        </authorList>
    </citation>
    <scope>NUCLEOTIDE SEQUENCE [LARGE SCALE GENOMIC DNA]</scope>
    <source>
        <strain evidence="1 2">PG8REry</strain>
    </source>
</reference>
<evidence type="ECO:0000313" key="1">
    <source>
        <dbReference type="EMBL" id="TRY00363.1"/>
    </source>
</evidence>
<gene>
    <name evidence="1" type="ORF">FNV44_04745</name>
</gene>
<protein>
    <recommendedName>
        <fullName evidence="3">Lipoprotein</fullName>
    </recommendedName>
</protein>
<sequence>MKKIYTLFILISILLLSGCIISNDDEPKSYEVGLDVLYELNDEVRGLDIIVDLTMEFDVSEVTDFYVTLSYMVNATTEDLDYKLQLPSATKVNFFEVTGNQAVQTLEEVIFDYKGDYISAYVTVQFKKGITNHVYELKSIKSTNLYELALVSEGTFATEILESYEPSAEFPELEISLTASLNNEFRGFDLASVLTSNETLESLEVTYGFIYILNDDEAIYLNTPEVTNITKEEVITLDLLTNFDTNIKNTTLDYELDRVYARSFVTVTKSDESYTYYSEIINFTLYELALESTGAFAEEIITEVEYQEPDQTVLTIVSINANTTNYTITLVSDHATATISTDYLKVTVVVTLDTGYSFSNNLIFKFNNKVVSVSNYTIVNNKLTYIFNDPNWSGIY</sequence>
<accession>A0A553IJI7</accession>
<dbReference type="GeneID" id="41338374"/>
<dbReference type="Proteomes" id="UP000315938">
    <property type="component" value="Unassembled WGS sequence"/>
</dbReference>
<dbReference type="AlphaFoldDB" id="A0A553IJI7"/>
<name>A0A553IJI7_ACHLA</name>
<evidence type="ECO:0008006" key="3">
    <source>
        <dbReference type="Google" id="ProtNLM"/>
    </source>
</evidence>